<sequence>MKMRCFSFLMFLMLGVYAFAQKDVTQFLGIPVDGTKTEMVQKLKAKGFKYNSANGWLEGEFNGREVELSIVTDNNKVWRIAVMDKWTTDEANIKIRFNNLCRQFAKNEKYFPLNENPEILESEMIGYEMLVNKRRYESAYFQSPVKLSELSEEENNKILSEMGFDKDTVDSLSDSEKKEFNNTFVDYMTEKYWSKKMVWFIINDEGLKYRIVIFYDNEYNHADGEDL</sequence>
<dbReference type="EMBL" id="CACRUT010000008">
    <property type="protein sequence ID" value="VYT89193.1"/>
    <property type="molecule type" value="Genomic_DNA"/>
</dbReference>
<evidence type="ECO:0000256" key="1">
    <source>
        <dbReference type="SAM" id="SignalP"/>
    </source>
</evidence>
<dbReference type="AlphaFoldDB" id="A0A6N3AEN7"/>
<dbReference type="RefSeq" id="WP_412442348.1">
    <property type="nucleotide sequence ID" value="NZ_CACRUT010000008.1"/>
</dbReference>
<name>A0A6N3AEN7_9BACT</name>
<gene>
    <name evidence="2" type="ORF">PCLFYP37_01395</name>
</gene>
<protein>
    <recommendedName>
        <fullName evidence="3">PepSY domain-containing protein</fullName>
    </recommendedName>
</protein>
<proteinExistence type="predicted"/>
<keyword evidence="1" id="KW-0732">Signal</keyword>
<reference evidence="2" key="1">
    <citation type="submission" date="2019-11" db="EMBL/GenBank/DDBJ databases">
        <authorList>
            <person name="Feng L."/>
        </authorList>
    </citation>
    <scope>NUCLEOTIDE SEQUENCE</scope>
    <source>
        <strain evidence="2">PclaraLFYP37</strain>
    </source>
</reference>
<accession>A0A6N3AEN7</accession>
<evidence type="ECO:0000313" key="2">
    <source>
        <dbReference type="EMBL" id="VYT89193.1"/>
    </source>
</evidence>
<evidence type="ECO:0008006" key="3">
    <source>
        <dbReference type="Google" id="ProtNLM"/>
    </source>
</evidence>
<feature type="chain" id="PRO_5026823252" description="PepSY domain-containing protein" evidence="1">
    <location>
        <begin position="21"/>
        <end position="227"/>
    </location>
</feature>
<organism evidence="2">
    <name type="scientific">Paraprevotella clara</name>
    <dbReference type="NCBI Taxonomy" id="454154"/>
    <lineage>
        <taxon>Bacteria</taxon>
        <taxon>Pseudomonadati</taxon>
        <taxon>Bacteroidota</taxon>
        <taxon>Bacteroidia</taxon>
        <taxon>Bacteroidales</taxon>
        <taxon>Prevotellaceae</taxon>
        <taxon>Paraprevotella</taxon>
    </lineage>
</organism>
<feature type="signal peptide" evidence="1">
    <location>
        <begin position="1"/>
        <end position="20"/>
    </location>
</feature>